<dbReference type="PANTHER" id="PTHR22807:SF30">
    <property type="entry name" value="28S RRNA (CYTOSINE(4447)-C(5))-METHYLTRANSFERASE-RELATED"/>
    <property type="match status" value="1"/>
</dbReference>
<dbReference type="KEGG" id="eio:H9L01_08190"/>
<evidence type="ECO:0000256" key="6">
    <source>
        <dbReference type="PROSITE-ProRule" id="PRU01023"/>
    </source>
</evidence>
<dbReference type="GO" id="GO:0001510">
    <property type="term" value="P:RNA methylation"/>
    <property type="evidence" value="ECO:0007669"/>
    <property type="project" value="InterPro"/>
</dbReference>
<sequence>MKLNPQYKSMLESTFGADLSHQIEEAYNLESVHGYRMNSLKMVNPFENDIPSPLNSDVYLPNQYSRLVTHPFHHAGGYYIQDPSASMPVVALNLQPTDRVLDLCAAPGGKSTYILTKISEGFLVANEVDSKRNQKLCHNFDRWGHENVVVVQNSTEQIAKALPNSFDKVLLDAPCSGEGLFRRDPEFALEYQPQNAMGFAKLQKELLEDAYQCVKDGGTLVYSTCTLNLHENEGVIKHFLESHPECSLIPLNLPEGREGYEGFGKSVTRYFPSADAEGHFIAALKIHKHESENELTFKPFKESSFDFFDRKIEGHFISKGDVVYGLKNRGAFKSSLNIKRDGVLMGVMKKKHFDYDHALSQSVSFKNDFESIELSLEDAYRYLYGHPINTPIKGIHCVTYNGLSLGFVKGDGKRGNNRYPKGLRNRFEDYSY</sequence>
<dbReference type="RefSeq" id="WP_187533474.1">
    <property type="nucleotide sequence ID" value="NZ_CP060715.1"/>
</dbReference>
<proteinExistence type="inferred from homology"/>
<evidence type="ECO:0000313" key="9">
    <source>
        <dbReference type="Proteomes" id="UP000515928"/>
    </source>
</evidence>
<feature type="domain" description="SAM-dependent MTase RsmB/NOP-type" evidence="7">
    <location>
        <begin position="3"/>
        <end position="287"/>
    </location>
</feature>
<name>A0A7G9RXL9_9FIRM</name>
<dbReference type="Proteomes" id="UP000515928">
    <property type="component" value="Chromosome"/>
</dbReference>
<dbReference type="PROSITE" id="PS51686">
    <property type="entry name" value="SAM_MT_RSMB_NOP"/>
    <property type="match status" value="1"/>
</dbReference>
<evidence type="ECO:0000256" key="2">
    <source>
        <dbReference type="ARBA" id="ARBA00022603"/>
    </source>
</evidence>
<comment type="caution">
    <text evidence="6">Lacks conserved residue(s) required for the propagation of feature annotation.</text>
</comment>
<dbReference type="InterPro" id="IPR023267">
    <property type="entry name" value="RCMT"/>
</dbReference>
<organism evidence="8 9">
    <name type="scientific">Erysipelothrix inopinata</name>
    <dbReference type="NCBI Taxonomy" id="225084"/>
    <lineage>
        <taxon>Bacteria</taxon>
        <taxon>Bacillati</taxon>
        <taxon>Bacillota</taxon>
        <taxon>Erysipelotrichia</taxon>
        <taxon>Erysipelotrichales</taxon>
        <taxon>Erysipelotrichaceae</taxon>
        <taxon>Erysipelothrix</taxon>
    </lineage>
</organism>
<dbReference type="GO" id="GO:0008173">
    <property type="term" value="F:RNA methyltransferase activity"/>
    <property type="evidence" value="ECO:0007669"/>
    <property type="project" value="InterPro"/>
</dbReference>
<feature type="active site" description="Nucleophile" evidence="6">
    <location>
        <position position="225"/>
    </location>
</feature>
<evidence type="ECO:0000259" key="7">
    <source>
        <dbReference type="PROSITE" id="PS51686"/>
    </source>
</evidence>
<keyword evidence="2 6" id="KW-0489">Methyltransferase</keyword>
<dbReference type="InterPro" id="IPR029063">
    <property type="entry name" value="SAM-dependent_MTases_sf"/>
</dbReference>
<dbReference type="InterPro" id="IPR049560">
    <property type="entry name" value="MeTrfase_RsmB-F_NOP2_cat"/>
</dbReference>
<dbReference type="PROSITE" id="PS01153">
    <property type="entry name" value="NOL1_NOP2_SUN"/>
    <property type="match status" value="1"/>
</dbReference>
<dbReference type="Pfam" id="PF01189">
    <property type="entry name" value="Methyltr_RsmB-F"/>
    <property type="match status" value="1"/>
</dbReference>
<dbReference type="PANTHER" id="PTHR22807">
    <property type="entry name" value="NOP2 YEAST -RELATED NOL1/NOP2/FMU SUN DOMAIN-CONTAINING"/>
    <property type="match status" value="1"/>
</dbReference>
<evidence type="ECO:0000313" key="8">
    <source>
        <dbReference type="EMBL" id="QNN60344.1"/>
    </source>
</evidence>
<feature type="binding site" evidence="6">
    <location>
        <position position="127"/>
    </location>
    <ligand>
        <name>S-adenosyl-L-methionine</name>
        <dbReference type="ChEBI" id="CHEBI:59789"/>
    </ligand>
</feature>
<evidence type="ECO:0000256" key="1">
    <source>
        <dbReference type="ARBA" id="ARBA00007494"/>
    </source>
</evidence>
<dbReference type="PRINTS" id="PR02008">
    <property type="entry name" value="RCMTFAMILY"/>
</dbReference>
<dbReference type="Gene3D" id="2.30.130.60">
    <property type="match status" value="1"/>
</dbReference>
<dbReference type="EMBL" id="CP060715">
    <property type="protein sequence ID" value="QNN60344.1"/>
    <property type="molecule type" value="Genomic_DNA"/>
</dbReference>
<dbReference type="GO" id="GO:0003723">
    <property type="term" value="F:RNA binding"/>
    <property type="evidence" value="ECO:0007669"/>
    <property type="project" value="UniProtKB-UniRule"/>
</dbReference>
<comment type="similarity">
    <text evidence="1 6">Belongs to the class I-like SAM-binding methyltransferase superfamily. RsmB/NOP family.</text>
</comment>
<protein>
    <recommendedName>
        <fullName evidence="7">SAM-dependent MTase RsmB/NOP-type domain-containing protein</fullName>
    </recommendedName>
</protein>
<evidence type="ECO:0000256" key="5">
    <source>
        <dbReference type="ARBA" id="ARBA00022884"/>
    </source>
</evidence>
<reference evidence="8 9" key="1">
    <citation type="submission" date="2020-08" db="EMBL/GenBank/DDBJ databases">
        <title>Genome sequence of Erysipelothrix inopinata DSM 15511T.</title>
        <authorList>
            <person name="Hyun D.-W."/>
            <person name="Bae J.-W."/>
        </authorList>
    </citation>
    <scope>NUCLEOTIDE SEQUENCE [LARGE SCALE GENOMIC DNA]</scope>
    <source>
        <strain evidence="8 9">DSM 15511</strain>
    </source>
</reference>
<keyword evidence="4 6" id="KW-0949">S-adenosyl-L-methionine</keyword>
<gene>
    <name evidence="8" type="ORF">H9L01_08190</name>
</gene>
<dbReference type="AlphaFoldDB" id="A0A7G9RXL9"/>
<dbReference type="InterPro" id="IPR001678">
    <property type="entry name" value="MeTrfase_RsmB-F_NOP2_dom"/>
</dbReference>
<accession>A0A7G9RXL9</accession>
<evidence type="ECO:0000256" key="3">
    <source>
        <dbReference type="ARBA" id="ARBA00022679"/>
    </source>
</evidence>
<dbReference type="Pfam" id="PF13636">
    <property type="entry name" value="Methyltranf_PUA"/>
    <property type="match status" value="1"/>
</dbReference>
<keyword evidence="3 6" id="KW-0808">Transferase</keyword>
<feature type="binding site" evidence="6">
    <location>
        <begin position="104"/>
        <end position="110"/>
    </location>
    <ligand>
        <name>S-adenosyl-L-methionine</name>
        <dbReference type="ChEBI" id="CHEBI:59789"/>
    </ligand>
</feature>
<dbReference type="Gene3D" id="3.40.50.150">
    <property type="entry name" value="Vaccinia Virus protein VP39"/>
    <property type="match status" value="1"/>
</dbReference>
<dbReference type="InterPro" id="IPR027391">
    <property type="entry name" value="Nol1_Nop2_Fmu_2"/>
</dbReference>
<dbReference type="CDD" id="cd02440">
    <property type="entry name" value="AdoMet_MTases"/>
    <property type="match status" value="1"/>
</dbReference>
<dbReference type="InterPro" id="IPR018314">
    <property type="entry name" value="RsmB/NOL1/NOP2-like_CS"/>
</dbReference>
<dbReference type="Gene3D" id="3.30.70.1170">
    <property type="entry name" value="Sun protein, domain 3"/>
    <property type="match status" value="1"/>
</dbReference>
<feature type="binding site" evidence="6">
    <location>
        <position position="172"/>
    </location>
    <ligand>
        <name>S-adenosyl-L-methionine</name>
        <dbReference type="ChEBI" id="CHEBI:59789"/>
    </ligand>
</feature>
<evidence type="ECO:0000256" key="4">
    <source>
        <dbReference type="ARBA" id="ARBA00022691"/>
    </source>
</evidence>
<keyword evidence="9" id="KW-1185">Reference proteome</keyword>
<dbReference type="SUPFAM" id="SSF53335">
    <property type="entry name" value="S-adenosyl-L-methionine-dependent methyltransferases"/>
    <property type="match status" value="1"/>
</dbReference>
<keyword evidence="5 6" id="KW-0694">RNA-binding</keyword>